<feature type="transmembrane region" description="Helical" evidence="1">
    <location>
        <begin position="28"/>
        <end position="46"/>
    </location>
</feature>
<feature type="transmembrane region" description="Helical" evidence="1">
    <location>
        <begin position="175"/>
        <end position="194"/>
    </location>
</feature>
<dbReference type="PANTHER" id="PTHR30354:SF23">
    <property type="entry name" value="GNTP FAMILY PERMEASE"/>
    <property type="match status" value="1"/>
</dbReference>
<dbReference type="GO" id="GO:0005886">
    <property type="term" value="C:plasma membrane"/>
    <property type="evidence" value="ECO:0007669"/>
    <property type="project" value="TreeGrafter"/>
</dbReference>
<dbReference type="EMBL" id="JAVDNV010000041">
    <property type="protein sequence ID" value="MDQ2312699.1"/>
    <property type="molecule type" value="Genomic_DNA"/>
</dbReference>
<feature type="transmembrane region" description="Helical" evidence="1">
    <location>
        <begin position="313"/>
        <end position="332"/>
    </location>
</feature>
<keyword evidence="1" id="KW-1133">Transmembrane helix</keyword>
<evidence type="ECO:0000313" key="3">
    <source>
        <dbReference type="EMBL" id="MDQ2312699.1"/>
    </source>
</evidence>
<feature type="transmembrane region" description="Helical" evidence="1">
    <location>
        <begin position="66"/>
        <end position="86"/>
    </location>
</feature>
<dbReference type="Proteomes" id="UP001236270">
    <property type="component" value="Unassembled WGS sequence"/>
</dbReference>
<dbReference type="PATRIC" id="fig|61647.14.peg.3557"/>
<comment type="caution">
    <text evidence="2">The sequence shown here is derived from an EMBL/GenBank/DDBJ whole genome shotgun (WGS) entry which is preliminary data.</text>
</comment>
<dbReference type="GO" id="GO:0015128">
    <property type="term" value="F:gluconate transmembrane transporter activity"/>
    <property type="evidence" value="ECO:0007669"/>
    <property type="project" value="InterPro"/>
</dbReference>
<feature type="transmembrane region" description="Helical" evidence="1">
    <location>
        <begin position="402"/>
        <end position="421"/>
    </location>
</feature>
<organism evidence="2 4">
    <name type="scientific">Pluralibacter gergoviae</name>
    <name type="common">Enterobacter gergoviae</name>
    <dbReference type="NCBI Taxonomy" id="61647"/>
    <lineage>
        <taxon>Bacteria</taxon>
        <taxon>Pseudomonadati</taxon>
        <taxon>Pseudomonadota</taxon>
        <taxon>Gammaproteobacteria</taxon>
        <taxon>Enterobacterales</taxon>
        <taxon>Enterobacteriaceae</taxon>
        <taxon>Pluralibacter</taxon>
    </lineage>
</organism>
<protein>
    <submittedName>
        <fullName evidence="2">Gluconate:proton symporter</fullName>
    </submittedName>
    <submittedName>
        <fullName evidence="3">GntP family permease</fullName>
    </submittedName>
</protein>
<keyword evidence="1" id="KW-0812">Transmembrane</keyword>
<sequence>MTSISTFGAIAALAIAILLILRKVSPAYGMMAGALIGGLVGGADLVETVKLMVTGAQGITNAVLRILAAGVLAGVLIESGAANTIAETVVKKVGETRALLALAIATLCLTAVGVFVDVAVITVAPIGLSIAHRAGLSKTAILLAMIGGGKAGNVMSPNPNAIAAADAFHVPLTSIMLAGIVPGLFGLVIAYLLAKRVSRKGSPVLAEEVTTHGAQAGQPGFLVAISAPLVAIFLLALRPLAGIVIDPLIALPVGGLVGLACMGRIRHANTYMIAGLSRMAPVAIMLLGTGTLAGIIANSALKDVLINGLTASGLPAWVLAPVSGAIMSMATASTTAGTAVASSVFAPTLLELGVSSLAGAAMIHAGATVLDHLPHGSFFHATGGSVNMQIRERLKLMPYETLVGLTIAVVSTLIFGVFGFGG</sequence>
<name>A0A0J5K3Z6_PLUGE</name>
<keyword evidence="1" id="KW-0472">Membrane</keyword>
<dbReference type="AlphaFoldDB" id="A0A0J5K3Z6"/>
<feature type="transmembrane region" description="Helical" evidence="1">
    <location>
        <begin position="6"/>
        <end position="21"/>
    </location>
</feature>
<reference evidence="3" key="2">
    <citation type="submission" date="2023-08" db="EMBL/GenBank/DDBJ databases">
        <title>WGS of pathogenic bacterial species, Los Angeles County Public Health Laboratories.</title>
        <authorList>
            <person name="Garrigues J.M."/>
            <person name="Green N.M."/>
        </authorList>
    </citation>
    <scope>NUCLEOTIDE SEQUENCE</scope>
    <source>
        <strain evidence="3">LACPHL-BACT-2023-00068</strain>
    </source>
</reference>
<accession>A0A0J5K3Z6</accession>
<dbReference type="InterPro" id="IPR003474">
    <property type="entry name" value="Glcn_transporter"/>
</dbReference>
<dbReference type="eggNOG" id="COG2610">
    <property type="taxonomic scope" value="Bacteria"/>
</dbReference>
<keyword evidence="4" id="KW-1185">Reference proteome</keyword>
<dbReference type="Proteomes" id="UP000036196">
    <property type="component" value="Unassembled WGS sequence"/>
</dbReference>
<feature type="transmembrane region" description="Helical" evidence="1">
    <location>
        <begin position="344"/>
        <end position="367"/>
    </location>
</feature>
<dbReference type="STRING" id="61647.LG71_11150"/>
<evidence type="ECO:0000313" key="2">
    <source>
        <dbReference type="EMBL" id="KMK11109.1"/>
    </source>
</evidence>
<gene>
    <name evidence="2" type="ORF">ABW06_23095</name>
    <name evidence="3" type="ORF">RBJ30_27035</name>
</gene>
<proteinExistence type="predicted"/>
<feature type="transmembrane region" description="Helical" evidence="1">
    <location>
        <begin position="282"/>
        <end position="301"/>
    </location>
</feature>
<feature type="transmembrane region" description="Helical" evidence="1">
    <location>
        <begin position="220"/>
        <end position="237"/>
    </location>
</feature>
<evidence type="ECO:0000256" key="1">
    <source>
        <dbReference type="SAM" id="Phobius"/>
    </source>
</evidence>
<dbReference type="GeneID" id="61386198"/>
<feature type="transmembrane region" description="Helical" evidence="1">
    <location>
        <begin position="243"/>
        <end position="262"/>
    </location>
</feature>
<dbReference type="PANTHER" id="PTHR30354">
    <property type="entry name" value="GNT FAMILY GLUCONATE TRANSPORTER"/>
    <property type="match status" value="1"/>
</dbReference>
<dbReference type="RefSeq" id="WP_048255331.1">
    <property type="nucleotide sequence ID" value="NZ_CBCSIS010000037.1"/>
</dbReference>
<dbReference type="Pfam" id="PF02447">
    <property type="entry name" value="GntP_permease"/>
    <property type="match status" value="1"/>
</dbReference>
<reference evidence="2 4" key="1">
    <citation type="submission" date="2015-05" db="EMBL/GenBank/DDBJ databases">
        <title>Genome sequences of Pluralibacter gergoviae.</title>
        <authorList>
            <person name="Greninger A.L."/>
            <person name="Miller S."/>
        </authorList>
    </citation>
    <scope>NUCLEOTIDE SEQUENCE [LARGE SCALE GENOMIC DNA]</scope>
    <source>
        <strain evidence="2 4">JS81F13</strain>
    </source>
</reference>
<dbReference type="EMBL" id="LDZF01000034">
    <property type="protein sequence ID" value="KMK11109.1"/>
    <property type="molecule type" value="Genomic_DNA"/>
</dbReference>
<feature type="transmembrane region" description="Helical" evidence="1">
    <location>
        <begin position="98"/>
        <end position="128"/>
    </location>
</feature>
<evidence type="ECO:0000313" key="4">
    <source>
        <dbReference type="Proteomes" id="UP000036196"/>
    </source>
</evidence>